<evidence type="ECO:0000313" key="4">
    <source>
        <dbReference type="Proteomes" id="UP000035648"/>
    </source>
</evidence>
<sequence length="262" mass="29638">MWIWLQNKSHVKWIGLGALVLLASGLGLIFFGPDKSAESPSRFIQADFIELDRIAQISKFRSGSGHDFSQGTGETCRSMKHYFNVPHTEESERLGRQNNFLPPAPDGKTDIKIYSPVDGKIVRIEEEQTTGEQIYIEPTNASQYTLRLFHIYKLDGIKKGLKVTAGQQIGVIGQYQNTDIAIEKREGFNPYFVSYFEVMPDSLFANYQAHGIKDRSELIFSKEYRDANPLQCNGEQFSTNYDSDPNSGNFVYLTNQADARAN</sequence>
<feature type="transmembrane region" description="Helical" evidence="1">
    <location>
        <begin position="12"/>
        <end position="32"/>
    </location>
</feature>
<dbReference type="KEGG" id="bbgw:UT28_C0001G0864"/>
<gene>
    <name evidence="3" type="ORF">UT28_C0001G0864</name>
</gene>
<dbReference type="Pfam" id="PF01551">
    <property type="entry name" value="Peptidase_M23"/>
    <property type="match status" value="1"/>
</dbReference>
<dbReference type="AlphaFoldDB" id="A0A0G4B3V2"/>
<name>A0A0G4B3V2_9BACT</name>
<dbReference type="InterPro" id="IPR011055">
    <property type="entry name" value="Dup_hybrid_motif"/>
</dbReference>
<dbReference type="SUPFAM" id="SSF51261">
    <property type="entry name" value="Duplicated hybrid motif"/>
    <property type="match status" value="1"/>
</dbReference>
<keyword evidence="1" id="KW-0812">Transmembrane</keyword>
<evidence type="ECO:0000313" key="3">
    <source>
        <dbReference type="EMBL" id="AKM82641.1"/>
    </source>
</evidence>
<dbReference type="EMBL" id="CP011213">
    <property type="protein sequence ID" value="AKM82641.1"/>
    <property type="molecule type" value="Genomic_DNA"/>
</dbReference>
<proteinExistence type="predicted"/>
<keyword evidence="1" id="KW-1133">Transmembrane helix</keyword>
<dbReference type="STRING" id="1618337.UT28_C0001G0864"/>
<evidence type="ECO:0000256" key="1">
    <source>
        <dbReference type="SAM" id="Phobius"/>
    </source>
</evidence>
<keyword evidence="1" id="KW-0472">Membrane</keyword>
<feature type="domain" description="M23ase beta-sheet core" evidence="2">
    <location>
        <begin position="110"/>
        <end position="177"/>
    </location>
</feature>
<protein>
    <recommendedName>
        <fullName evidence="2">M23ase beta-sheet core domain-containing protein</fullName>
    </recommendedName>
</protein>
<reference evidence="3 4" key="1">
    <citation type="journal article" date="2015" name="Nature">
        <title>rRNA introns, odd ribosomes, and small enigmatic genomes across a large radiation of phyla.</title>
        <authorList>
            <person name="Brown C.T."/>
            <person name="Hug L.A."/>
            <person name="Thomas B.C."/>
            <person name="Sharon I."/>
            <person name="Castelle C.J."/>
            <person name="Singh A."/>
            <person name="Wilkins M.J."/>
            <person name="Williams K.H."/>
            <person name="Banfield J.F."/>
        </authorList>
    </citation>
    <scope>NUCLEOTIDE SEQUENCE [LARGE SCALE GENOMIC DNA]</scope>
</reference>
<accession>A0A0G4B3V2</accession>
<organism evidence="3 4">
    <name type="scientific">Berkelbacteria bacterium GW2011_GWE1_39_12</name>
    <dbReference type="NCBI Taxonomy" id="1618337"/>
    <lineage>
        <taxon>Bacteria</taxon>
        <taxon>Candidatus Berkelbacteria</taxon>
    </lineage>
</organism>
<dbReference type="InterPro" id="IPR016047">
    <property type="entry name" value="M23ase_b-sheet_dom"/>
</dbReference>
<dbReference type="Gene3D" id="2.70.70.10">
    <property type="entry name" value="Glucose Permease (Domain IIA)"/>
    <property type="match status" value="1"/>
</dbReference>
<evidence type="ECO:0000259" key="2">
    <source>
        <dbReference type="Pfam" id="PF01551"/>
    </source>
</evidence>
<dbReference type="Proteomes" id="UP000035648">
    <property type="component" value="Chromosome"/>
</dbReference>